<dbReference type="Proteomes" id="UP000176952">
    <property type="component" value="Unassembled WGS sequence"/>
</dbReference>
<gene>
    <name evidence="2" type="ORF">A3F54_00545</name>
</gene>
<feature type="region of interest" description="Disordered" evidence="1">
    <location>
        <begin position="202"/>
        <end position="246"/>
    </location>
</feature>
<evidence type="ECO:0000256" key="1">
    <source>
        <dbReference type="SAM" id="MobiDB-lite"/>
    </source>
</evidence>
<reference evidence="2 3" key="1">
    <citation type="journal article" date="2016" name="Nat. Commun.">
        <title>Thousands of microbial genomes shed light on interconnected biogeochemical processes in an aquifer system.</title>
        <authorList>
            <person name="Anantharaman K."/>
            <person name="Brown C.T."/>
            <person name="Hug L.A."/>
            <person name="Sharon I."/>
            <person name="Castelle C.J."/>
            <person name="Probst A.J."/>
            <person name="Thomas B.C."/>
            <person name="Singh A."/>
            <person name="Wilkins M.J."/>
            <person name="Karaoz U."/>
            <person name="Brodie E.L."/>
            <person name="Williams K.H."/>
            <person name="Hubbard S.S."/>
            <person name="Banfield J.F."/>
        </authorList>
    </citation>
    <scope>NUCLEOTIDE SEQUENCE [LARGE SCALE GENOMIC DNA]</scope>
</reference>
<evidence type="ECO:0000313" key="3">
    <source>
        <dbReference type="Proteomes" id="UP000176952"/>
    </source>
</evidence>
<dbReference type="AlphaFoldDB" id="A0A1G2B873"/>
<proteinExistence type="predicted"/>
<name>A0A1G2B873_9BACT</name>
<sequence length="246" mass="28127">MTTQKHKSAAIALIDMLLVKKWLETYKHLLPKGKNFRREAVLEAQRLRLECFEPFEMSGKKYCVYRSISRDETAPPSICFKNDEWKWQVLDGQVVEDGVMDASLKQMGQAQNALLLIAEMLPEKNDRYEDVFQIGDYWFLGFEIVSLKQNPPNGYANWSEYIPEWAGENYYWLLIREAKPWDHNLVANFLRNWHPPKIYQGAPSPSCSGGRGPSADCNEGSGDPEGPIEKPIDTRPDPAPEPPPAI</sequence>
<organism evidence="2 3">
    <name type="scientific">Candidatus Kerfeldbacteria bacterium RIFCSPHIGHO2_12_FULL_48_17</name>
    <dbReference type="NCBI Taxonomy" id="1798542"/>
    <lineage>
        <taxon>Bacteria</taxon>
        <taxon>Candidatus Kerfeldiibacteriota</taxon>
    </lineage>
</organism>
<dbReference type="EMBL" id="MHKD01000010">
    <property type="protein sequence ID" value="OGY84896.1"/>
    <property type="molecule type" value="Genomic_DNA"/>
</dbReference>
<protein>
    <submittedName>
        <fullName evidence="2">Uncharacterized protein</fullName>
    </submittedName>
</protein>
<evidence type="ECO:0000313" key="2">
    <source>
        <dbReference type="EMBL" id="OGY84896.1"/>
    </source>
</evidence>
<accession>A0A1G2B873</accession>
<comment type="caution">
    <text evidence="2">The sequence shown here is derived from an EMBL/GenBank/DDBJ whole genome shotgun (WGS) entry which is preliminary data.</text>
</comment>
<feature type="compositionally biased region" description="Basic and acidic residues" evidence="1">
    <location>
        <begin position="227"/>
        <end position="238"/>
    </location>
</feature>